<evidence type="ECO:0000313" key="1">
    <source>
        <dbReference type="EMBL" id="CAD1561910.1"/>
    </source>
</evidence>
<protein>
    <submittedName>
        <fullName evidence="1">Uncharacterized protein</fullName>
    </submittedName>
</protein>
<gene>
    <name evidence="1" type="ORF">BBRV_LOCUS75864</name>
</gene>
<sequence>MGECALRLLPDFRPCGHKMRQRVIRIIELIEHLALPGFCHLARQIARAFHATRRADQHQLCTVGAHRQLPLTAHVLRHQQPQAIPFHRGNHRQHNTSVATDGFNQPIARGYFSAPFSLLHHKTDRTIFYRASRIIAFQLKPDLTAGILCQPLQLDEWRIANGVIQRTQRVSPTDST</sequence>
<organism evidence="1">
    <name type="scientific">Bracon brevicornis</name>
    <dbReference type="NCBI Taxonomy" id="1563983"/>
    <lineage>
        <taxon>Eukaryota</taxon>
        <taxon>Metazoa</taxon>
        <taxon>Ecdysozoa</taxon>
        <taxon>Arthropoda</taxon>
        <taxon>Hexapoda</taxon>
        <taxon>Insecta</taxon>
        <taxon>Pterygota</taxon>
        <taxon>Neoptera</taxon>
        <taxon>Endopterygota</taxon>
        <taxon>Hymenoptera</taxon>
        <taxon>Apocrita</taxon>
        <taxon>Ichneumonoidea</taxon>
        <taxon>Braconidae</taxon>
        <taxon>Braconinae</taxon>
        <taxon>Bracon</taxon>
    </lineage>
</organism>
<accession>A0A6V7KHK7</accession>
<dbReference type="AlphaFoldDB" id="A0A6V7KHK7"/>
<reference evidence="1" key="1">
    <citation type="submission" date="2020-07" db="EMBL/GenBank/DDBJ databases">
        <authorList>
            <person name="Ferguson B K."/>
        </authorList>
    </citation>
    <scope>NUCLEOTIDE SEQUENCE</scope>
    <source>
        <strain evidence="1">L06</strain>
    </source>
</reference>
<name>A0A6V7KHK7_9HYME</name>
<proteinExistence type="predicted"/>
<dbReference type="EMBL" id="CADCXW020000055">
    <property type="protein sequence ID" value="CAD1561910.1"/>
    <property type="molecule type" value="Genomic_DNA"/>
</dbReference>